<organism evidence="2 3">
    <name type="scientific">Portunus trituberculatus</name>
    <name type="common">Swimming crab</name>
    <name type="synonym">Neptunus trituberculatus</name>
    <dbReference type="NCBI Taxonomy" id="210409"/>
    <lineage>
        <taxon>Eukaryota</taxon>
        <taxon>Metazoa</taxon>
        <taxon>Ecdysozoa</taxon>
        <taxon>Arthropoda</taxon>
        <taxon>Crustacea</taxon>
        <taxon>Multicrustacea</taxon>
        <taxon>Malacostraca</taxon>
        <taxon>Eumalacostraca</taxon>
        <taxon>Eucarida</taxon>
        <taxon>Decapoda</taxon>
        <taxon>Pleocyemata</taxon>
        <taxon>Brachyura</taxon>
        <taxon>Eubrachyura</taxon>
        <taxon>Portunoidea</taxon>
        <taxon>Portunidae</taxon>
        <taxon>Portuninae</taxon>
        <taxon>Portunus</taxon>
    </lineage>
</organism>
<gene>
    <name evidence="2" type="ORF">E2C01_020253</name>
</gene>
<name>A0A5B7E1S6_PORTR</name>
<feature type="region of interest" description="Disordered" evidence="1">
    <location>
        <begin position="1"/>
        <end position="22"/>
    </location>
</feature>
<dbReference type="EMBL" id="VSRR010001691">
    <property type="protein sequence ID" value="MPC27096.1"/>
    <property type="molecule type" value="Genomic_DNA"/>
</dbReference>
<dbReference type="Proteomes" id="UP000324222">
    <property type="component" value="Unassembled WGS sequence"/>
</dbReference>
<protein>
    <submittedName>
        <fullName evidence="2">Uncharacterized protein</fullName>
    </submittedName>
</protein>
<evidence type="ECO:0000313" key="2">
    <source>
        <dbReference type="EMBL" id="MPC27096.1"/>
    </source>
</evidence>
<comment type="caution">
    <text evidence="2">The sequence shown here is derived from an EMBL/GenBank/DDBJ whole genome shotgun (WGS) entry which is preliminary data.</text>
</comment>
<reference evidence="2 3" key="1">
    <citation type="submission" date="2019-05" db="EMBL/GenBank/DDBJ databases">
        <title>Another draft genome of Portunus trituberculatus and its Hox gene families provides insights of decapod evolution.</title>
        <authorList>
            <person name="Jeong J.-H."/>
            <person name="Song I."/>
            <person name="Kim S."/>
            <person name="Choi T."/>
            <person name="Kim D."/>
            <person name="Ryu S."/>
            <person name="Kim W."/>
        </authorList>
    </citation>
    <scope>NUCLEOTIDE SEQUENCE [LARGE SCALE GENOMIC DNA]</scope>
    <source>
        <tissue evidence="2">Muscle</tissue>
    </source>
</reference>
<keyword evidence="3" id="KW-1185">Reference proteome</keyword>
<sequence>MPQLQTLTTPPTTGPPQPRRQPARLVEEWTGAADLPRFTAFFSPGQGASRTLHHTTHHTQINKKVSKQRNNSAYRIKKRKKTPLIYNTQSVLRSCFLLLTDQKGRGFAIEYCWRHWCRPAVIDKRKSDVKHKS</sequence>
<evidence type="ECO:0000256" key="1">
    <source>
        <dbReference type="SAM" id="MobiDB-lite"/>
    </source>
</evidence>
<dbReference type="AlphaFoldDB" id="A0A5B7E1S6"/>
<evidence type="ECO:0000313" key="3">
    <source>
        <dbReference type="Proteomes" id="UP000324222"/>
    </source>
</evidence>
<accession>A0A5B7E1S6</accession>
<feature type="compositionally biased region" description="Low complexity" evidence="1">
    <location>
        <begin position="1"/>
        <end position="11"/>
    </location>
</feature>
<proteinExistence type="predicted"/>